<dbReference type="EMBL" id="JARJCN010000037">
    <property type="protein sequence ID" value="KAJ7084629.1"/>
    <property type="molecule type" value="Genomic_DNA"/>
</dbReference>
<organism evidence="2 3">
    <name type="scientific">Mycena belliarum</name>
    <dbReference type="NCBI Taxonomy" id="1033014"/>
    <lineage>
        <taxon>Eukaryota</taxon>
        <taxon>Fungi</taxon>
        <taxon>Dikarya</taxon>
        <taxon>Basidiomycota</taxon>
        <taxon>Agaricomycotina</taxon>
        <taxon>Agaricomycetes</taxon>
        <taxon>Agaricomycetidae</taxon>
        <taxon>Agaricales</taxon>
        <taxon>Marasmiineae</taxon>
        <taxon>Mycenaceae</taxon>
        <taxon>Mycena</taxon>
    </lineage>
</organism>
<accession>A0AAD6U3S1</accession>
<protein>
    <submittedName>
        <fullName evidence="2">Uncharacterized protein</fullName>
    </submittedName>
</protein>
<dbReference type="Proteomes" id="UP001222325">
    <property type="component" value="Unassembled WGS sequence"/>
</dbReference>
<dbReference type="SUPFAM" id="SSF53474">
    <property type="entry name" value="alpha/beta-Hydrolases"/>
    <property type="match status" value="1"/>
</dbReference>
<comment type="caution">
    <text evidence="2">The sequence shown here is derived from an EMBL/GenBank/DDBJ whole genome shotgun (WGS) entry which is preliminary data.</text>
</comment>
<feature type="region of interest" description="Disordered" evidence="1">
    <location>
        <begin position="167"/>
        <end position="197"/>
    </location>
</feature>
<proteinExistence type="predicted"/>
<dbReference type="Gene3D" id="3.40.50.1820">
    <property type="entry name" value="alpha/beta hydrolase"/>
    <property type="match status" value="1"/>
</dbReference>
<feature type="compositionally biased region" description="Polar residues" evidence="1">
    <location>
        <begin position="19"/>
        <end position="28"/>
    </location>
</feature>
<sequence length="197" mass="21586">MMVRFRSNSDEGANRSAKLPNTSANTSSTVTEKTVYNLSCGSREHYNLSCGPKDHEKNFSNRRRAILSAFRLRALLVTGAAYTFGVKAYQYYLDNPTQDSTLPYELVAFFDLIQALVPADAALAVAMRGYWTSFVTFGTPAAPRSISWPLSAWLNYVKALLGRNGSNPNLTQNKPNRSQSMCSAGSGSDSPLNGRLP</sequence>
<gene>
    <name evidence="2" type="ORF">B0H15DRAFT_932057</name>
</gene>
<feature type="region of interest" description="Disordered" evidence="1">
    <location>
        <begin position="1"/>
        <end position="28"/>
    </location>
</feature>
<name>A0AAD6U3S1_9AGAR</name>
<evidence type="ECO:0000313" key="3">
    <source>
        <dbReference type="Proteomes" id="UP001222325"/>
    </source>
</evidence>
<reference evidence="2" key="1">
    <citation type="submission" date="2023-03" db="EMBL/GenBank/DDBJ databases">
        <title>Massive genome expansion in bonnet fungi (Mycena s.s.) driven by repeated elements and novel gene families across ecological guilds.</title>
        <authorList>
            <consortium name="Lawrence Berkeley National Laboratory"/>
            <person name="Harder C.B."/>
            <person name="Miyauchi S."/>
            <person name="Viragh M."/>
            <person name="Kuo A."/>
            <person name="Thoen E."/>
            <person name="Andreopoulos B."/>
            <person name="Lu D."/>
            <person name="Skrede I."/>
            <person name="Drula E."/>
            <person name="Henrissat B."/>
            <person name="Morin E."/>
            <person name="Kohler A."/>
            <person name="Barry K."/>
            <person name="LaButti K."/>
            <person name="Morin E."/>
            <person name="Salamov A."/>
            <person name="Lipzen A."/>
            <person name="Mereny Z."/>
            <person name="Hegedus B."/>
            <person name="Baldrian P."/>
            <person name="Stursova M."/>
            <person name="Weitz H."/>
            <person name="Taylor A."/>
            <person name="Grigoriev I.V."/>
            <person name="Nagy L.G."/>
            <person name="Martin F."/>
            <person name="Kauserud H."/>
        </authorList>
    </citation>
    <scope>NUCLEOTIDE SEQUENCE</scope>
    <source>
        <strain evidence="2">CBHHK173m</strain>
    </source>
</reference>
<feature type="compositionally biased region" description="Polar residues" evidence="1">
    <location>
        <begin position="167"/>
        <end position="191"/>
    </location>
</feature>
<dbReference type="AlphaFoldDB" id="A0AAD6U3S1"/>
<keyword evidence="3" id="KW-1185">Reference proteome</keyword>
<dbReference type="InterPro" id="IPR029058">
    <property type="entry name" value="AB_hydrolase_fold"/>
</dbReference>
<evidence type="ECO:0000256" key="1">
    <source>
        <dbReference type="SAM" id="MobiDB-lite"/>
    </source>
</evidence>
<evidence type="ECO:0000313" key="2">
    <source>
        <dbReference type="EMBL" id="KAJ7084629.1"/>
    </source>
</evidence>